<organism evidence="9 10">
    <name type="scientific">Tritrichomonas musculus</name>
    <dbReference type="NCBI Taxonomy" id="1915356"/>
    <lineage>
        <taxon>Eukaryota</taxon>
        <taxon>Metamonada</taxon>
        <taxon>Parabasalia</taxon>
        <taxon>Tritrichomonadida</taxon>
        <taxon>Tritrichomonadidae</taxon>
        <taxon>Tritrichomonas</taxon>
    </lineage>
</organism>
<sequence>MEALQSIPPFTRVYGIIVIAISLTVTLQLINPIYLIYIPSLVFKKGEIWRLFTAPFFLGKLDFNFIVYMLTSFMFVSSLEANHFQKRTSNLVFIFILNVILVLIISSILISFSIGRSVLISIEYLYSKLFSQGVVRLFMIIPVPAAYLPFVNIVFAVLQGGSIIPDVIGIISGHIVFYTLFILPVEMNKPFLKCPKFLVDWLDDNGFPNPQDVQRPQNPMAGRGRRIGD</sequence>
<feature type="transmembrane region" description="Helical" evidence="7">
    <location>
        <begin position="91"/>
        <end position="114"/>
    </location>
</feature>
<comment type="caution">
    <text evidence="9">The sequence shown here is derived from an EMBL/GenBank/DDBJ whole genome shotgun (WGS) entry which is preliminary data.</text>
</comment>
<dbReference type="SUPFAM" id="SSF144091">
    <property type="entry name" value="Rhomboid-like"/>
    <property type="match status" value="1"/>
</dbReference>
<evidence type="ECO:0000256" key="5">
    <source>
        <dbReference type="ARBA" id="ARBA00022989"/>
    </source>
</evidence>
<gene>
    <name evidence="9" type="ORF">M9Y10_012737</name>
</gene>
<evidence type="ECO:0000256" key="8">
    <source>
        <dbReference type="SAM" id="MobiDB-lite"/>
    </source>
</evidence>
<feature type="transmembrane region" description="Helical" evidence="7">
    <location>
        <begin position="12"/>
        <end position="37"/>
    </location>
</feature>
<feature type="region of interest" description="Disordered" evidence="8">
    <location>
        <begin position="209"/>
        <end position="229"/>
    </location>
</feature>
<evidence type="ECO:0000313" key="10">
    <source>
        <dbReference type="Proteomes" id="UP001470230"/>
    </source>
</evidence>
<keyword evidence="10" id="KW-1185">Reference proteome</keyword>
<evidence type="ECO:0000313" key="9">
    <source>
        <dbReference type="EMBL" id="KAK8861045.1"/>
    </source>
</evidence>
<proteinExistence type="inferred from homology"/>
<evidence type="ECO:0000256" key="1">
    <source>
        <dbReference type="ARBA" id="ARBA00004477"/>
    </source>
</evidence>
<keyword evidence="3 7" id="KW-0812">Transmembrane</keyword>
<evidence type="ECO:0000256" key="3">
    <source>
        <dbReference type="ARBA" id="ARBA00022692"/>
    </source>
</evidence>
<reference evidence="9 10" key="1">
    <citation type="submission" date="2024-04" db="EMBL/GenBank/DDBJ databases">
        <title>Tritrichomonas musculus Genome.</title>
        <authorList>
            <person name="Alves-Ferreira E."/>
            <person name="Grigg M."/>
            <person name="Lorenzi H."/>
            <person name="Galac M."/>
        </authorList>
    </citation>
    <scope>NUCLEOTIDE SEQUENCE [LARGE SCALE GENOMIC DNA]</scope>
    <source>
        <strain evidence="9 10">EAF2021</strain>
    </source>
</reference>
<dbReference type="Pfam" id="PF04511">
    <property type="entry name" value="DER1"/>
    <property type="match status" value="1"/>
</dbReference>
<dbReference type="Proteomes" id="UP001470230">
    <property type="component" value="Unassembled WGS sequence"/>
</dbReference>
<comment type="similarity">
    <text evidence="2 7">Belongs to the derlin family.</text>
</comment>
<name>A0ABR2IF78_9EUKA</name>
<feature type="transmembrane region" description="Helical" evidence="7">
    <location>
        <begin position="134"/>
        <end position="157"/>
    </location>
</feature>
<dbReference type="EMBL" id="JAPFFF010000018">
    <property type="protein sequence ID" value="KAK8861045.1"/>
    <property type="molecule type" value="Genomic_DNA"/>
</dbReference>
<feature type="transmembrane region" description="Helical" evidence="7">
    <location>
        <begin position="163"/>
        <end position="183"/>
    </location>
</feature>
<keyword evidence="5 7" id="KW-1133">Transmembrane helix</keyword>
<comment type="function">
    <text evidence="7">May be involved in the degradation of misfolded endoplasmic reticulum (ER) luminal proteins.</text>
</comment>
<evidence type="ECO:0000256" key="4">
    <source>
        <dbReference type="ARBA" id="ARBA00022824"/>
    </source>
</evidence>
<dbReference type="InterPro" id="IPR035952">
    <property type="entry name" value="Rhomboid-like_sf"/>
</dbReference>
<protein>
    <recommendedName>
        <fullName evidence="7">Derlin</fullName>
    </recommendedName>
</protein>
<comment type="subcellular location">
    <subcellularLocation>
        <location evidence="1 7">Endoplasmic reticulum membrane</location>
        <topology evidence="1 7">Multi-pass membrane protein</topology>
    </subcellularLocation>
</comment>
<dbReference type="InterPro" id="IPR007599">
    <property type="entry name" value="DER1"/>
</dbReference>
<accession>A0ABR2IF78</accession>
<dbReference type="PANTHER" id="PTHR11009">
    <property type="entry name" value="DER1-LIKE PROTEIN, DERLIN"/>
    <property type="match status" value="1"/>
</dbReference>
<evidence type="ECO:0000256" key="7">
    <source>
        <dbReference type="RuleBase" id="RU363059"/>
    </source>
</evidence>
<evidence type="ECO:0000256" key="2">
    <source>
        <dbReference type="ARBA" id="ARBA00008917"/>
    </source>
</evidence>
<keyword evidence="4 7" id="KW-0256">Endoplasmic reticulum</keyword>
<keyword evidence="6 7" id="KW-0472">Membrane</keyword>
<evidence type="ECO:0000256" key="6">
    <source>
        <dbReference type="ARBA" id="ARBA00023136"/>
    </source>
</evidence>